<gene>
    <name evidence="3" type="ORF">EV670_3413</name>
</gene>
<feature type="domain" description="NfeD-like C-terminal" evidence="2">
    <location>
        <begin position="87"/>
        <end position="141"/>
    </location>
</feature>
<dbReference type="Gene3D" id="2.40.50.140">
    <property type="entry name" value="Nucleic acid-binding proteins"/>
    <property type="match status" value="1"/>
</dbReference>
<evidence type="ECO:0000259" key="2">
    <source>
        <dbReference type="Pfam" id="PF01957"/>
    </source>
</evidence>
<keyword evidence="1" id="KW-1133">Transmembrane helix</keyword>
<dbReference type="OrthoDB" id="5654021at2"/>
<dbReference type="GO" id="GO:0006508">
    <property type="term" value="P:proteolysis"/>
    <property type="evidence" value="ECO:0007669"/>
    <property type="project" value="UniProtKB-KW"/>
</dbReference>
<dbReference type="Pfam" id="PF01957">
    <property type="entry name" value="NfeD"/>
    <property type="match status" value="1"/>
</dbReference>
<keyword evidence="4" id="KW-1185">Reference proteome</keyword>
<accession>A0A4Q7VD82</accession>
<comment type="caution">
    <text evidence="3">The sequence shown here is derived from an EMBL/GenBank/DDBJ whole genome shotgun (WGS) entry which is preliminary data.</text>
</comment>
<evidence type="ECO:0000313" key="4">
    <source>
        <dbReference type="Proteomes" id="UP000293671"/>
    </source>
</evidence>
<keyword evidence="1" id="KW-0472">Membrane</keyword>
<keyword evidence="1" id="KW-0812">Transmembrane</keyword>
<proteinExistence type="predicted"/>
<dbReference type="InterPro" id="IPR012340">
    <property type="entry name" value="NA-bd_OB-fold"/>
</dbReference>
<dbReference type="EMBL" id="SHKP01000008">
    <property type="protein sequence ID" value="RZT93857.1"/>
    <property type="molecule type" value="Genomic_DNA"/>
</dbReference>
<feature type="transmembrane region" description="Helical" evidence="1">
    <location>
        <begin position="46"/>
        <end position="66"/>
    </location>
</feature>
<reference evidence="3 4" key="1">
    <citation type="submission" date="2019-02" db="EMBL/GenBank/DDBJ databases">
        <title>Genomic Encyclopedia of Type Strains, Phase IV (KMG-IV): sequencing the most valuable type-strain genomes for metagenomic binning, comparative biology and taxonomic classification.</title>
        <authorList>
            <person name="Goeker M."/>
        </authorList>
    </citation>
    <scope>NUCLEOTIDE SEQUENCE [LARGE SCALE GENOMIC DNA]</scope>
    <source>
        <strain evidence="3 4">DSM 19570</strain>
    </source>
</reference>
<evidence type="ECO:0000313" key="3">
    <source>
        <dbReference type="EMBL" id="RZT93857.1"/>
    </source>
</evidence>
<feature type="transmembrane region" description="Helical" evidence="1">
    <location>
        <begin position="7"/>
        <end position="40"/>
    </location>
</feature>
<sequence>MSVSYPTIWWVIAGLLVAAELFSTTFYMLVLALGAAAGAIAAHFGLSLPAQIVVFCLVGGGGTALWHFKRARAPRSAPVASNRDAQMDIGGRVRVERWEADRSSAVLYRGATWTARLRADGPAEPGEHEIVAVEGNHLIVARAQPR</sequence>
<dbReference type="AlphaFoldDB" id="A0A4Q7VD82"/>
<organism evidence="3 4">
    <name type="scientific">Rivibacter subsaxonicus</name>
    <dbReference type="NCBI Taxonomy" id="457575"/>
    <lineage>
        <taxon>Bacteria</taxon>
        <taxon>Pseudomonadati</taxon>
        <taxon>Pseudomonadota</taxon>
        <taxon>Betaproteobacteria</taxon>
        <taxon>Burkholderiales</taxon>
        <taxon>Rivibacter</taxon>
    </lineage>
</organism>
<name>A0A4Q7VD82_9BURK</name>
<dbReference type="Proteomes" id="UP000293671">
    <property type="component" value="Unassembled WGS sequence"/>
</dbReference>
<dbReference type="GO" id="GO:0008233">
    <property type="term" value="F:peptidase activity"/>
    <property type="evidence" value="ECO:0007669"/>
    <property type="project" value="UniProtKB-KW"/>
</dbReference>
<evidence type="ECO:0000256" key="1">
    <source>
        <dbReference type="SAM" id="Phobius"/>
    </source>
</evidence>
<dbReference type="RefSeq" id="WP_130434367.1">
    <property type="nucleotide sequence ID" value="NZ_SHKP01000008.1"/>
</dbReference>
<protein>
    <submittedName>
        <fullName evidence="3">Membrane protein implicated in regulation of membrane protease activity</fullName>
    </submittedName>
</protein>
<keyword evidence="3" id="KW-0645">Protease</keyword>
<dbReference type="InterPro" id="IPR002810">
    <property type="entry name" value="NfeD-like_C"/>
</dbReference>
<keyword evidence="3" id="KW-0378">Hydrolase</keyword>